<dbReference type="OrthoDB" id="410104at2759"/>
<dbReference type="EMBL" id="BGZK01000096">
    <property type="protein sequence ID" value="GBP18367.1"/>
    <property type="molecule type" value="Genomic_DNA"/>
</dbReference>
<dbReference type="Proteomes" id="UP000299102">
    <property type="component" value="Unassembled WGS sequence"/>
</dbReference>
<dbReference type="InterPro" id="IPR036691">
    <property type="entry name" value="Endo/exonu/phosph_ase_sf"/>
</dbReference>
<evidence type="ECO:0000313" key="1">
    <source>
        <dbReference type="EMBL" id="GBP18367.1"/>
    </source>
</evidence>
<accession>A0A4C1TWH2</accession>
<comment type="caution">
    <text evidence="1">The sequence shown here is derived from an EMBL/GenBank/DDBJ whole genome shotgun (WGS) entry which is preliminary data.</text>
</comment>
<reference evidence="1 2" key="1">
    <citation type="journal article" date="2019" name="Commun. Biol.">
        <title>The bagworm genome reveals a unique fibroin gene that provides high tensile strength.</title>
        <authorList>
            <person name="Kono N."/>
            <person name="Nakamura H."/>
            <person name="Ohtoshi R."/>
            <person name="Tomita M."/>
            <person name="Numata K."/>
            <person name="Arakawa K."/>
        </authorList>
    </citation>
    <scope>NUCLEOTIDE SEQUENCE [LARGE SCALE GENOMIC DNA]</scope>
</reference>
<protein>
    <submittedName>
        <fullName evidence="1">Craniofacial development protein 2</fullName>
    </submittedName>
</protein>
<evidence type="ECO:0000313" key="2">
    <source>
        <dbReference type="Proteomes" id="UP000299102"/>
    </source>
</evidence>
<dbReference type="Gene3D" id="3.60.10.10">
    <property type="entry name" value="Endonuclease/exonuclease/phosphatase"/>
    <property type="match status" value="1"/>
</dbReference>
<name>A0A4C1TWH2_EUMVA</name>
<sequence>MRGASGRARRVRAFIRRKARVQIPKTEGNKWAVPATPTPRNNDGHRAECSTNTKYVYFVGCRIMLGICQKEDASGTSQNRAGKGNKAIIKYDKLVVLKHNKTDADHTDNRKESYIGLSERVALLHLSLPGKKLTIIQIYAPTEAADEEEIVAFYETTYKAIEIAQRFYFDGRFQTKIGEPQNDEQLVMKQNGYGQRNIRGQRLVDFALENKLAIINTFSRKTKRRWTWRSQVVNIKMK</sequence>
<proteinExistence type="predicted"/>
<organism evidence="1 2">
    <name type="scientific">Eumeta variegata</name>
    <name type="common">Bagworm moth</name>
    <name type="synonym">Eumeta japonica</name>
    <dbReference type="NCBI Taxonomy" id="151549"/>
    <lineage>
        <taxon>Eukaryota</taxon>
        <taxon>Metazoa</taxon>
        <taxon>Ecdysozoa</taxon>
        <taxon>Arthropoda</taxon>
        <taxon>Hexapoda</taxon>
        <taxon>Insecta</taxon>
        <taxon>Pterygota</taxon>
        <taxon>Neoptera</taxon>
        <taxon>Endopterygota</taxon>
        <taxon>Lepidoptera</taxon>
        <taxon>Glossata</taxon>
        <taxon>Ditrysia</taxon>
        <taxon>Tineoidea</taxon>
        <taxon>Psychidae</taxon>
        <taxon>Oiketicinae</taxon>
        <taxon>Eumeta</taxon>
    </lineage>
</organism>
<gene>
    <name evidence="1" type="primary">CFDP2</name>
    <name evidence="1" type="ORF">EVAR_14760_1</name>
</gene>
<dbReference type="AlphaFoldDB" id="A0A4C1TWH2"/>
<dbReference type="STRING" id="151549.A0A4C1TWH2"/>
<keyword evidence="2" id="KW-1185">Reference proteome</keyword>